<dbReference type="Proteomes" id="UP000298347">
    <property type="component" value="Unassembled WGS sequence"/>
</dbReference>
<accession>A0A4Z0GSQ6</accession>
<evidence type="ECO:0000256" key="1">
    <source>
        <dbReference type="ARBA" id="ARBA00008761"/>
    </source>
</evidence>
<keyword evidence="5" id="KW-0233">DNA recombination</keyword>
<comment type="similarity">
    <text evidence="2">In the N-terminal section; belongs to the transposase 2 family.</text>
</comment>
<dbReference type="Pfam" id="PF07282">
    <property type="entry name" value="Cas12f1-like_TNB"/>
    <property type="match status" value="1"/>
</dbReference>
<reference evidence="8 9" key="1">
    <citation type="journal article" date="2015" name="Int. J. Syst. Evol. Microbiol.">
        <title>Sporolactobacillus shoreae sp. nov. and Sporolactobacillus spathodeae sp. nov., two spore-forming lactic acid bacteria isolated from tree barks in Thailand.</title>
        <authorList>
            <person name="Thamacharoensuk T."/>
            <person name="Kitahara M."/>
            <person name="Ohkuma M."/>
            <person name="Thongchul N."/>
            <person name="Tanasupawat S."/>
        </authorList>
    </citation>
    <scope>NUCLEOTIDE SEQUENCE [LARGE SCALE GENOMIC DNA]</scope>
    <source>
        <strain evidence="8 9">BK92</strain>
    </source>
</reference>
<sequence>MQQGLTLKLKIKPNDTEANQLRVMQLAYTKACDYVSSYHFEHHFTLSRRQLHDALYRRLRRDFQLKSQLAESVLITVLARYKTVQTLMARKPYRYKDSYTGKWYQVRRDLAWLRQPVRFKRLQVDLVWNRDWRFLKNGQISLNTLDKPIKVDGALHYFDRYMHQGWKLGTAKLLQIGRKWYLHIGATKELPDFNRSQMRHVVGLDRGLRFLTTAYDELDQTSFANGKAILRKRRKFKQLRQELQAKGTKSAKRRLKRIGQRENRWMADVNHQITKTLAETYGTGAVFALEDLAGVRFATERMAKDHRYEAVSWSFFDFEQKLAYKTTLRGGTVVKVSADYTSQRCPKCGSINKTNRDHERHHYRCAVCGYQSNDDRIGAMNIQQLGTLWASGETHPKFERLTAVE</sequence>
<evidence type="ECO:0000256" key="3">
    <source>
        <dbReference type="ARBA" id="ARBA00022578"/>
    </source>
</evidence>
<organism evidence="8 9">
    <name type="scientific">Sporolactobacillus shoreae</name>
    <dbReference type="NCBI Taxonomy" id="1465501"/>
    <lineage>
        <taxon>Bacteria</taxon>
        <taxon>Bacillati</taxon>
        <taxon>Bacillota</taxon>
        <taxon>Bacilli</taxon>
        <taxon>Bacillales</taxon>
        <taxon>Sporolactobacillaceae</taxon>
        <taxon>Sporolactobacillus</taxon>
    </lineage>
</organism>
<keyword evidence="3" id="KW-0815">Transposition</keyword>
<evidence type="ECO:0000256" key="4">
    <source>
        <dbReference type="ARBA" id="ARBA00023125"/>
    </source>
</evidence>
<dbReference type="Pfam" id="PF01385">
    <property type="entry name" value="OrfB_IS605"/>
    <property type="match status" value="1"/>
</dbReference>
<feature type="domain" description="Probable transposase IS891/IS1136/IS1341" evidence="6">
    <location>
        <begin position="196"/>
        <end position="286"/>
    </location>
</feature>
<evidence type="ECO:0000313" key="9">
    <source>
        <dbReference type="Proteomes" id="UP000298347"/>
    </source>
</evidence>
<dbReference type="GO" id="GO:0003677">
    <property type="term" value="F:DNA binding"/>
    <property type="evidence" value="ECO:0007669"/>
    <property type="project" value="UniProtKB-KW"/>
</dbReference>
<comment type="caution">
    <text evidence="8">The sequence shown here is derived from an EMBL/GenBank/DDBJ whole genome shotgun (WGS) entry which is preliminary data.</text>
</comment>
<dbReference type="OrthoDB" id="4278026at2"/>
<dbReference type="InterPro" id="IPR010095">
    <property type="entry name" value="Cas12f1-like_TNB"/>
</dbReference>
<protein>
    <submittedName>
        <fullName evidence="8">Transposase</fullName>
    </submittedName>
</protein>
<dbReference type="AlphaFoldDB" id="A0A4Z0GSQ6"/>
<gene>
    <name evidence="8" type="ORF">E4665_03080</name>
</gene>
<evidence type="ECO:0000256" key="5">
    <source>
        <dbReference type="ARBA" id="ARBA00023172"/>
    </source>
</evidence>
<dbReference type="PANTHER" id="PTHR30405">
    <property type="entry name" value="TRANSPOSASE"/>
    <property type="match status" value="1"/>
</dbReference>
<comment type="similarity">
    <text evidence="1">In the C-terminal section; belongs to the transposase 35 family.</text>
</comment>
<proteinExistence type="inferred from homology"/>
<evidence type="ECO:0000313" key="8">
    <source>
        <dbReference type="EMBL" id="TGA99946.1"/>
    </source>
</evidence>
<keyword evidence="4" id="KW-0238">DNA-binding</keyword>
<dbReference type="NCBIfam" id="TIGR01766">
    <property type="entry name" value="IS200/IS605 family accessory protein TnpB-like domain"/>
    <property type="match status" value="1"/>
</dbReference>
<dbReference type="GO" id="GO:0006310">
    <property type="term" value="P:DNA recombination"/>
    <property type="evidence" value="ECO:0007669"/>
    <property type="project" value="UniProtKB-KW"/>
</dbReference>
<feature type="domain" description="Cas12f1-like TNB" evidence="7">
    <location>
        <begin position="315"/>
        <end position="382"/>
    </location>
</feature>
<dbReference type="GO" id="GO:0032196">
    <property type="term" value="P:transposition"/>
    <property type="evidence" value="ECO:0007669"/>
    <property type="project" value="UniProtKB-KW"/>
</dbReference>
<dbReference type="EMBL" id="SRJD01000002">
    <property type="protein sequence ID" value="TGA99946.1"/>
    <property type="molecule type" value="Genomic_DNA"/>
</dbReference>
<name>A0A4Z0GSQ6_9BACL</name>
<dbReference type="InterPro" id="IPR001959">
    <property type="entry name" value="Transposase"/>
</dbReference>
<dbReference type="PANTHER" id="PTHR30405:SF11">
    <property type="entry name" value="RNA-GUIDED DNA ENDONUCLEASE RV2885C-RELATED"/>
    <property type="match status" value="1"/>
</dbReference>
<dbReference type="InterPro" id="IPR051399">
    <property type="entry name" value="RNA-guided_DNA_endo/Transpos"/>
</dbReference>
<dbReference type="NCBIfam" id="NF040570">
    <property type="entry name" value="guided_TnpB"/>
    <property type="match status" value="1"/>
</dbReference>
<evidence type="ECO:0000259" key="7">
    <source>
        <dbReference type="Pfam" id="PF07282"/>
    </source>
</evidence>
<keyword evidence="9" id="KW-1185">Reference proteome</keyword>
<evidence type="ECO:0000259" key="6">
    <source>
        <dbReference type="Pfam" id="PF01385"/>
    </source>
</evidence>
<dbReference type="RefSeq" id="WP_135347341.1">
    <property type="nucleotide sequence ID" value="NZ_SRJD01000002.1"/>
</dbReference>
<evidence type="ECO:0000256" key="2">
    <source>
        <dbReference type="ARBA" id="ARBA00011044"/>
    </source>
</evidence>